<keyword evidence="2" id="KW-1185">Reference proteome</keyword>
<protein>
    <submittedName>
        <fullName evidence="1">Uncharacterized protein</fullName>
    </submittedName>
</protein>
<reference evidence="1" key="2">
    <citation type="submission" date="2022-08" db="UniProtKB">
        <authorList>
            <consortium name="EnsemblMetazoa"/>
        </authorList>
    </citation>
    <scope>IDENTIFICATION</scope>
    <source>
        <strain evidence="1">STECLA/ALBI9_A</strain>
    </source>
</reference>
<organism evidence="1 2">
    <name type="scientific">Anopheles albimanus</name>
    <name type="common">New world malaria mosquito</name>
    <dbReference type="NCBI Taxonomy" id="7167"/>
    <lineage>
        <taxon>Eukaryota</taxon>
        <taxon>Metazoa</taxon>
        <taxon>Ecdysozoa</taxon>
        <taxon>Arthropoda</taxon>
        <taxon>Hexapoda</taxon>
        <taxon>Insecta</taxon>
        <taxon>Pterygota</taxon>
        <taxon>Neoptera</taxon>
        <taxon>Endopterygota</taxon>
        <taxon>Diptera</taxon>
        <taxon>Nematocera</taxon>
        <taxon>Culicoidea</taxon>
        <taxon>Culicidae</taxon>
        <taxon>Anophelinae</taxon>
        <taxon>Anopheles</taxon>
    </lineage>
</organism>
<dbReference type="Proteomes" id="UP000069272">
    <property type="component" value="Chromosome 3R"/>
</dbReference>
<dbReference type="VEuPathDB" id="VectorBase:AALB007606"/>
<proteinExistence type="predicted"/>
<reference evidence="1 2" key="1">
    <citation type="journal article" date="2017" name="G3 (Bethesda)">
        <title>The Physical Genome Mapping of Anopheles albimanus Corrected Scaffold Misassemblies and Identified Interarm Rearrangements in Genus Anopheles.</title>
        <authorList>
            <person name="Artemov G.N."/>
            <person name="Peery A.N."/>
            <person name="Jiang X."/>
            <person name="Tu Z."/>
            <person name="Stegniy V.N."/>
            <person name="Sharakhova M.V."/>
            <person name="Sharakhov I.V."/>
        </authorList>
    </citation>
    <scope>NUCLEOTIDE SEQUENCE [LARGE SCALE GENOMIC DNA]</scope>
    <source>
        <strain evidence="1 2">ALBI9_A</strain>
    </source>
</reference>
<evidence type="ECO:0000313" key="1">
    <source>
        <dbReference type="EnsemblMetazoa" id="AALB007606-PA"/>
    </source>
</evidence>
<name>A0A182FM47_ANOAL</name>
<dbReference type="AlphaFoldDB" id="A0A182FM47"/>
<dbReference type="EnsemblMetazoa" id="AALB007606-RA">
    <property type="protein sequence ID" value="AALB007606-PA"/>
    <property type="gene ID" value="AALB007606"/>
</dbReference>
<evidence type="ECO:0000313" key="2">
    <source>
        <dbReference type="Proteomes" id="UP000069272"/>
    </source>
</evidence>
<sequence length="69" mass="7765">MVRAAQKTLNEPNQARQVATIVCNVVCFEWKLSLPVKAAAIVVCVGKQQQHFRVARAASGVHWNFNFKR</sequence>
<accession>A0A182FM47</accession>